<keyword evidence="3 7" id="KW-0812">Transmembrane</keyword>
<evidence type="ECO:0000256" key="7">
    <source>
        <dbReference type="SAM" id="Phobius"/>
    </source>
</evidence>
<feature type="domain" description="Major facilitator superfamily (MFS) profile" evidence="8">
    <location>
        <begin position="10"/>
        <end position="460"/>
    </location>
</feature>
<accession>A0A1Y2DHP1</accession>
<comment type="subcellular location">
    <subcellularLocation>
        <location evidence="1">Membrane</location>
        <topology evidence="1">Multi-pass membrane protein</topology>
    </subcellularLocation>
</comment>
<feature type="transmembrane region" description="Helical" evidence="7">
    <location>
        <begin position="338"/>
        <end position="356"/>
    </location>
</feature>
<dbReference type="GO" id="GO:0022857">
    <property type="term" value="F:transmembrane transporter activity"/>
    <property type="evidence" value="ECO:0007669"/>
    <property type="project" value="InterPro"/>
</dbReference>
<feature type="transmembrane region" description="Helical" evidence="7">
    <location>
        <begin position="139"/>
        <end position="162"/>
    </location>
</feature>
<feature type="transmembrane region" description="Helical" evidence="7">
    <location>
        <begin position="308"/>
        <end position="326"/>
    </location>
</feature>
<feature type="transmembrane region" description="Helical" evidence="7">
    <location>
        <begin position="268"/>
        <end position="288"/>
    </location>
</feature>
<evidence type="ECO:0000313" key="9">
    <source>
        <dbReference type="EMBL" id="ORY58748.1"/>
    </source>
</evidence>
<evidence type="ECO:0000259" key="8">
    <source>
        <dbReference type="PROSITE" id="PS50850"/>
    </source>
</evidence>
<dbReference type="GO" id="GO:0016020">
    <property type="term" value="C:membrane"/>
    <property type="evidence" value="ECO:0007669"/>
    <property type="project" value="UniProtKB-SubCell"/>
</dbReference>
<keyword evidence="4 7" id="KW-1133">Transmembrane helix</keyword>
<dbReference type="AlphaFoldDB" id="A0A1Y2DHP1"/>
<dbReference type="Pfam" id="PF07690">
    <property type="entry name" value="MFS_1"/>
    <property type="match status" value="1"/>
</dbReference>
<dbReference type="EMBL" id="MCFJ01000015">
    <property type="protein sequence ID" value="ORY58748.1"/>
    <property type="molecule type" value="Genomic_DNA"/>
</dbReference>
<dbReference type="GeneID" id="63772917"/>
<dbReference type="PANTHER" id="PTHR23504">
    <property type="entry name" value="MAJOR FACILITATOR SUPERFAMILY DOMAIN-CONTAINING PROTEIN 10"/>
    <property type="match status" value="1"/>
</dbReference>
<name>A0A1Y2DHP1_9PEZI</name>
<dbReference type="Proteomes" id="UP000193689">
    <property type="component" value="Unassembled WGS sequence"/>
</dbReference>
<dbReference type="PANTHER" id="PTHR23504:SF15">
    <property type="entry name" value="MAJOR FACILITATOR SUPERFAMILY (MFS) PROFILE DOMAIN-CONTAINING PROTEIN"/>
    <property type="match status" value="1"/>
</dbReference>
<feature type="region of interest" description="Disordered" evidence="6">
    <location>
        <begin position="234"/>
        <end position="254"/>
    </location>
</feature>
<organism evidence="9 10">
    <name type="scientific">Pseudomassariella vexata</name>
    <dbReference type="NCBI Taxonomy" id="1141098"/>
    <lineage>
        <taxon>Eukaryota</taxon>
        <taxon>Fungi</taxon>
        <taxon>Dikarya</taxon>
        <taxon>Ascomycota</taxon>
        <taxon>Pezizomycotina</taxon>
        <taxon>Sordariomycetes</taxon>
        <taxon>Xylariomycetidae</taxon>
        <taxon>Amphisphaeriales</taxon>
        <taxon>Pseudomassariaceae</taxon>
        <taxon>Pseudomassariella</taxon>
    </lineage>
</organism>
<evidence type="ECO:0000256" key="5">
    <source>
        <dbReference type="ARBA" id="ARBA00023136"/>
    </source>
</evidence>
<dbReference type="OrthoDB" id="5233204at2759"/>
<dbReference type="InterPro" id="IPR001958">
    <property type="entry name" value="Tet-R_TetA/multi-R_MdtG-like"/>
</dbReference>
<keyword evidence="10" id="KW-1185">Reference proteome</keyword>
<dbReference type="InterPro" id="IPR020846">
    <property type="entry name" value="MFS_dom"/>
</dbReference>
<evidence type="ECO:0000313" key="10">
    <source>
        <dbReference type="Proteomes" id="UP000193689"/>
    </source>
</evidence>
<evidence type="ECO:0000256" key="2">
    <source>
        <dbReference type="ARBA" id="ARBA00022448"/>
    </source>
</evidence>
<dbReference type="PRINTS" id="PR01035">
    <property type="entry name" value="TCRTETA"/>
</dbReference>
<feature type="transmembrane region" description="Helical" evidence="7">
    <location>
        <begin position="83"/>
        <end position="106"/>
    </location>
</feature>
<dbReference type="InterPro" id="IPR036259">
    <property type="entry name" value="MFS_trans_sf"/>
</dbReference>
<gene>
    <name evidence="9" type="ORF">BCR38DRAFT_352402</name>
</gene>
<dbReference type="RefSeq" id="XP_040711560.1">
    <property type="nucleotide sequence ID" value="XM_040856705.1"/>
</dbReference>
<evidence type="ECO:0000256" key="6">
    <source>
        <dbReference type="SAM" id="MobiDB-lite"/>
    </source>
</evidence>
<evidence type="ECO:0000256" key="4">
    <source>
        <dbReference type="ARBA" id="ARBA00022989"/>
    </source>
</evidence>
<dbReference type="InterPro" id="IPR011701">
    <property type="entry name" value="MFS"/>
</dbReference>
<proteinExistence type="predicted"/>
<reference evidence="9 10" key="1">
    <citation type="submission" date="2016-07" db="EMBL/GenBank/DDBJ databases">
        <title>Pervasive Adenine N6-methylation of Active Genes in Fungi.</title>
        <authorList>
            <consortium name="DOE Joint Genome Institute"/>
            <person name="Mondo S.J."/>
            <person name="Dannebaum R.O."/>
            <person name="Kuo R.C."/>
            <person name="Labutti K."/>
            <person name="Haridas S."/>
            <person name="Kuo A."/>
            <person name="Salamov A."/>
            <person name="Ahrendt S.R."/>
            <person name="Lipzen A."/>
            <person name="Sullivan W."/>
            <person name="Andreopoulos W.B."/>
            <person name="Clum A."/>
            <person name="Lindquist E."/>
            <person name="Daum C."/>
            <person name="Ramamoorthy G.K."/>
            <person name="Gryganskyi A."/>
            <person name="Culley D."/>
            <person name="Magnuson J.K."/>
            <person name="James T.Y."/>
            <person name="O'Malley M.A."/>
            <person name="Stajich J.E."/>
            <person name="Spatafora J.W."/>
            <person name="Visel A."/>
            <person name="Grigoriev I.V."/>
        </authorList>
    </citation>
    <scope>NUCLEOTIDE SEQUENCE [LARGE SCALE GENOMIC DNA]</scope>
    <source>
        <strain evidence="9 10">CBS 129021</strain>
    </source>
</reference>
<feature type="compositionally biased region" description="Basic and acidic residues" evidence="6">
    <location>
        <begin position="234"/>
        <end position="244"/>
    </location>
</feature>
<feature type="transmembrane region" description="Helical" evidence="7">
    <location>
        <begin position="182"/>
        <end position="204"/>
    </location>
</feature>
<evidence type="ECO:0000256" key="1">
    <source>
        <dbReference type="ARBA" id="ARBA00004141"/>
    </source>
</evidence>
<feature type="transmembrane region" description="Helical" evidence="7">
    <location>
        <begin position="368"/>
        <end position="394"/>
    </location>
</feature>
<protein>
    <submittedName>
        <fullName evidence="9">Major facilitator superfamily domain-containing protein</fullName>
    </submittedName>
</protein>
<comment type="caution">
    <text evidence="9">The sequence shown here is derived from an EMBL/GenBank/DDBJ whole genome shotgun (WGS) entry which is preliminary data.</text>
</comment>
<dbReference type="Gene3D" id="1.20.1250.20">
    <property type="entry name" value="MFS general substrate transporter like domains"/>
    <property type="match status" value="1"/>
</dbReference>
<sequence length="460" mass="50109">MRPSLHARRNFFFISCVVLAEPVSSTVLLPFIYFMVKGFGYSGGEIGFRAGIITSSFFVVQMFSNPIWSLLSDRVGRKPCLVLGLLGTAVSMVAFGMSPNLTWAIASRSMCGLMNGNSPIARTVVGELSEATGMDKAKAFSLFGFCLAAGWTIGPLIGGTLADPTNHFGLQGPYNVLKTYPWLLPCLFIAVYNVVVVTLTCIYMDETSSLTSTKAIQENHDRVRTHCETDPLLSEHDQATRESSHTSNDSQAEEMDVPRINFRRIQGLSMLTAICYFIHIICFDELFPLFAASSLEVGIGLSFNPRDIARALLFAGPAMFGSLLVFSTLHRRYGSRTLYRSTAVVFTIVYPLFSMLPHLAGSTGGSSLWILLTPLVMLRYAAMVIGLASIQIIFNDVAAPSERAFLNGLAQSVGSFARAIGPTLGGTVWSWSVSNGLPAPLEFHATVGTRISLNYTIFYS</sequence>
<dbReference type="PROSITE" id="PS50850">
    <property type="entry name" value="MFS"/>
    <property type="match status" value="1"/>
</dbReference>
<dbReference type="InParanoid" id="A0A1Y2DHP1"/>
<keyword evidence="2" id="KW-0813">Transport</keyword>
<feature type="transmembrane region" description="Helical" evidence="7">
    <location>
        <begin position="12"/>
        <end position="34"/>
    </location>
</feature>
<dbReference type="CDD" id="cd17330">
    <property type="entry name" value="MFS_SLC46_TetA_like"/>
    <property type="match status" value="1"/>
</dbReference>
<keyword evidence="5 7" id="KW-0472">Membrane</keyword>
<evidence type="ECO:0000256" key="3">
    <source>
        <dbReference type="ARBA" id="ARBA00022692"/>
    </source>
</evidence>
<dbReference type="SUPFAM" id="SSF103473">
    <property type="entry name" value="MFS general substrate transporter"/>
    <property type="match status" value="1"/>
</dbReference>